<evidence type="ECO:0000259" key="8">
    <source>
        <dbReference type="Pfam" id="PF02601"/>
    </source>
</evidence>
<evidence type="ECO:0000256" key="7">
    <source>
        <dbReference type="SAM" id="Coils"/>
    </source>
</evidence>
<sequence length="461" mass="52651">MQSPADKWLSVSQLTGAIKRSIEQNPGLQKVWLRGEISNFKKHSRGHMYFTLKDEQARISAVMFAGKNKNLSFIPENGMKVLVTGSVSVYEPFGQYQMYVNAMEPDGIGQLYVRFEQLKKQLEAEGLFALEHKRALPPIPRHIIVITSPTGAAIRDIVSTLKRRFPPAKITLFPVLVQGEQAPGSITRALERVEKMTSADVVIVGRGGGSIEDLWAFNEEMVARAIRNVSVPVISAVGHETDVTIADFTADVRAATPTAAAEIAVPMISELEEKVRQIQNRLHRQMNYKIQEQRTRLAKLRRSYAFKYPARLFEQKEQDLDRMMERLEKQALQTVKTSRQKLEETEKRLMRQHPERLIELERERMYEKRARLQKAMNQQVERKKATFAKSLQALELLNPLAILQRGYNVAYDENDKVLSSIAQADEGSSLRMYMTDGYLQCEVKEKGEDGFEALSRPEKER</sequence>
<evidence type="ECO:0000313" key="10">
    <source>
        <dbReference type="EMBL" id="SDW22830.1"/>
    </source>
</evidence>
<keyword evidence="11" id="KW-1185">Reference proteome</keyword>
<dbReference type="GO" id="GO:0009318">
    <property type="term" value="C:exodeoxyribonuclease VII complex"/>
    <property type="evidence" value="ECO:0007669"/>
    <property type="project" value="UniProtKB-UniRule"/>
</dbReference>
<dbReference type="PANTHER" id="PTHR30008">
    <property type="entry name" value="EXODEOXYRIBONUCLEASE 7 LARGE SUBUNIT"/>
    <property type="match status" value="1"/>
</dbReference>
<accession>A0A1H2RUH2</accession>
<dbReference type="OrthoDB" id="9802795at2"/>
<evidence type="ECO:0000256" key="1">
    <source>
        <dbReference type="ARBA" id="ARBA00022490"/>
    </source>
</evidence>
<keyword evidence="1 5" id="KW-0963">Cytoplasm</keyword>
<dbReference type="NCBIfam" id="TIGR00237">
    <property type="entry name" value="xseA"/>
    <property type="match status" value="1"/>
</dbReference>
<reference evidence="10 11" key="1">
    <citation type="submission" date="2016-10" db="EMBL/GenBank/DDBJ databases">
        <authorList>
            <person name="de Groot N.N."/>
        </authorList>
    </citation>
    <scope>NUCLEOTIDE SEQUENCE [LARGE SCALE GENOMIC DNA]</scope>
    <source>
        <strain evidence="10 11">DSM 23126</strain>
    </source>
</reference>
<dbReference type="EMBL" id="FNNC01000001">
    <property type="protein sequence ID" value="SDW22830.1"/>
    <property type="molecule type" value="Genomic_DNA"/>
</dbReference>
<feature type="domain" description="OB-fold nucleic acid binding" evidence="9">
    <location>
        <begin position="9"/>
        <end position="104"/>
    </location>
</feature>
<evidence type="ECO:0000256" key="4">
    <source>
        <dbReference type="ARBA" id="ARBA00022839"/>
    </source>
</evidence>
<name>A0A1H2RUH2_9BACI</name>
<evidence type="ECO:0000256" key="2">
    <source>
        <dbReference type="ARBA" id="ARBA00022722"/>
    </source>
</evidence>
<keyword evidence="4 5" id="KW-0269">Exonuclease</keyword>
<comment type="subcellular location">
    <subcellularLocation>
        <location evidence="5 6">Cytoplasm</location>
    </subcellularLocation>
</comment>
<dbReference type="GO" id="GO:0003676">
    <property type="term" value="F:nucleic acid binding"/>
    <property type="evidence" value="ECO:0007669"/>
    <property type="project" value="InterPro"/>
</dbReference>
<dbReference type="RefSeq" id="WP_091611714.1">
    <property type="nucleotide sequence ID" value="NZ_FNNC01000001.1"/>
</dbReference>
<gene>
    <name evidence="5" type="primary">xseA</name>
    <name evidence="10" type="ORF">SAMN05421781_0911</name>
</gene>
<dbReference type="GO" id="GO:0006308">
    <property type="term" value="P:DNA catabolic process"/>
    <property type="evidence" value="ECO:0007669"/>
    <property type="project" value="UniProtKB-UniRule"/>
</dbReference>
<comment type="similarity">
    <text evidence="5 6">Belongs to the XseA family.</text>
</comment>
<comment type="catalytic activity">
    <reaction evidence="5 6">
        <text>Exonucleolytic cleavage in either 5'- to 3'- or 3'- to 5'-direction to yield nucleoside 5'-phosphates.</text>
        <dbReference type="EC" id="3.1.11.6"/>
    </reaction>
</comment>
<dbReference type="Proteomes" id="UP000199488">
    <property type="component" value="Unassembled WGS sequence"/>
</dbReference>
<dbReference type="CDD" id="cd04489">
    <property type="entry name" value="ExoVII_LU_OBF"/>
    <property type="match status" value="1"/>
</dbReference>
<evidence type="ECO:0000259" key="9">
    <source>
        <dbReference type="Pfam" id="PF13742"/>
    </source>
</evidence>
<proteinExistence type="inferred from homology"/>
<evidence type="ECO:0000256" key="3">
    <source>
        <dbReference type="ARBA" id="ARBA00022801"/>
    </source>
</evidence>
<dbReference type="InterPro" id="IPR020579">
    <property type="entry name" value="Exonuc_VII_lsu_C"/>
</dbReference>
<evidence type="ECO:0000256" key="5">
    <source>
        <dbReference type="HAMAP-Rule" id="MF_00378"/>
    </source>
</evidence>
<keyword evidence="3 5" id="KW-0378">Hydrolase</keyword>
<dbReference type="PANTHER" id="PTHR30008:SF0">
    <property type="entry name" value="EXODEOXYRIBONUCLEASE 7 LARGE SUBUNIT"/>
    <property type="match status" value="1"/>
</dbReference>
<dbReference type="GO" id="GO:0005737">
    <property type="term" value="C:cytoplasm"/>
    <property type="evidence" value="ECO:0007669"/>
    <property type="project" value="UniProtKB-SubCell"/>
</dbReference>
<dbReference type="InterPro" id="IPR003753">
    <property type="entry name" value="Exonuc_VII_L"/>
</dbReference>
<feature type="coiled-coil region" evidence="7">
    <location>
        <begin position="268"/>
        <end position="382"/>
    </location>
</feature>
<protein>
    <recommendedName>
        <fullName evidence="5">Exodeoxyribonuclease 7 large subunit</fullName>
        <ecNumber evidence="5">3.1.11.6</ecNumber>
    </recommendedName>
    <alternativeName>
        <fullName evidence="5">Exodeoxyribonuclease VII large subunit</fullName>
        <shortName evidence="5">Exonuclease VII large subunit</shortName>
    </alternativeName>
</protein>
<dbReference type="Pfam" id="PF02601">
    <property type="entry name" value="Exonuc_VII_L"/>
    <property type="match status" value="1"/>
</dbReference>
<keyword evidence="7" id="KW-0175">Coiled coil</keyword>
<dbReference type="HAMAP" id="MF_00378">
    <property type="entry name" value="Exonuc_7_L"/>
    <property type="match status" value="1"/>
</dbReference>
<dbReference type="InterPro" id="IPR025824">
    <property type="entry name" value="OB-fold_nuc-bd_dom"/>
</dbReference>
<feature type="domain" description="Exonuclease VII large subunit C-terminal" evidence="8">
    <location>
        <begin position="127"/>
        <end position="442"/>
    </location>
</feature>
<organism evidence="10 11">
    <name type="scientific">Marinococcus luteus</name>
    <dbReference type="NCBI Taxonomy" id="1122204"/>
    <lineage>
        <taxon>Bacteria</taxon>
        <taxon>Bacillati</taxon>
        <taxon>Bacillota</taxon>
        <taxon>Bacilli</taxon>
        <taxon>Bacillales</taxon>
        <taxon>Bacillaceae</taxon>
        <taxon>Marinococcus</taxon>
    </lineage>
</organism>
<comment type="subunit">
    <text evidence="5">Heterooligomer composed of large and small subunits.</text>
</comment>
<evidence type="ECO:0000256" key="6">
    <source>
        <dbReference type="RuleBase" id="RU004355"/>
    </source>
</evidence>
<dbReference type="AlphaFoldDB" id="A0A1H2RUH2"/>
<comment type="function">
    <text evidence="5">Bidirectionally degrades single-stranded DNA into large acid-insoluble oligonucleotides, which are then degraded further into small acid-soluble oligonucleotides.</text>
</comment>
<dbReference type="Pfam" id="PF13742">
    <property type="entry name" value="tRNA_anti_2"/>
    <property type="match status" value="1"/>
</dbReference>
<evidence type="ECO:0000313" key="11">
    <source>
        <dbReference type="Proteomes" id="UP000199488"/>
    </source>
</evidence>
<keyword evidence="2 5" id="KW-0540">Nuclease</keyword>
<dbReference type="EC" id="3.1.11.6" evidence="5"/>
<dbReference type="STRING" id="1122204.SAMN05421781_0911"/>
<dbReference type="GO" id="GO:0008855">
    <property type="term" value="F:exodeoxyribonuclease VII activity"/>
    <property type="evidence" value="ECO:0007669"/>
    <property type="project" value="UniProtKB-UniRule"/>
</dbReference>